<sequence>MDYSNYDRNQLLERIAELETLNKELLEEKEQEWETGPDAAVPGNMGHWYWNLKTNRVECSPFIIEALGYSREELPESINYQFFSDRFHSEDYYNNKEAMRLMLQGKSGLYEVEYRIQTKDGEWKWVYDRARITNRDSNGNPEMVAGSVFDITERKEMEIEIEKQNELQKLRALTDPLTGILNRAALMDELENRMNQSLIYKTPLSICKFEITSLTEEGHPKDHESVDVVLKGIAGILTKTLRGQDAVGRYDKEEFMAIFSNTEMVNVERVVERIRSQAGQWGLEHGISIRISGGIAEYHGESMEEFMCEADRSLEEARKTRKRLAATHKKK</sequence>
<dbReference type="SUPFAM" id="SSF55785">
    <property type="entry name" value="PYP-like sensor domain (PAS domain)"/>
    <property type="match status" value="1"/>
</dbReference>
<dbReference type="Gene3D" id="2.10.70.100">
    <property type="match status" value="1"/>
</dbReference>
<dbReference type="NCBIfam" id="TIGR00254">
    <property type="entry name" value="GGDEF"/>
    <property type="match status" value="1"/>
</dbReference>
<dbReference type="Pfam" id="PF08447">
    <property type="entry name" value="PAS_3"/>
    <property type="match status" value="1"/>
</dbReference>
<dbReference type="InterPro" id="IPR000700">
    <property type="entry name" value="PAS-assoc_C"/>
</dbReference>
<dbReference type="AlphaFoldDB" id="A0A1D3TR09"/>
<dbReference type="SMART" id="SM00086">
    <property type="entry name" value="PAC"/>
    <property type="match status" value="1"/>
</dbReference>
<dbReference type="SMART" id="SM00267">
    <property type="entry name" value="GGDEF"/>
    <property type="match status" value="1"/>
</dbReference>
<evidence type="ECO:0000313" key="4">
    <source>
        <dbReference type="Proteomes" id="UP000199315"/>
    </source>
</evidence>
<feature type="domain" description="GGDEF" evidence="2">
    <location>
        <begin position="202"/>
        <end position="329"/>
    </location>
</feature>
<keyword evidence="4" id="KW-1185">Reference proteome</keyword>
<dbReference type="Pfam" id="PF00990">
    <property type="entry name" value="GGDEF"/>
    <property type="match status" value="1"/>
</dbReference>
<dbReference type="PANTHER" id="PTHR45138:SF9">
    <property type="entry name" value="DIGUANYLATE CYCLASE DGCM-RELATED"/>
    <property type="match status" value="1"/>
</dbReference>
<dbReference type="PANTHER" id="PTHR45138">
    <property type="entry name" value="REGULATORY COMPONENTS OF SENSORY TRANSDUCTION SYSTEM"/>
    <property type="match status" value="1"/>
</dbReference>
<evidence type="ECO:0000313" key="3">
    <source>
        <dbReference type="EMBL" id="SCP96101.1"/>
    </source>
</evidence>
<proteinExistence type="predicted"/>
<accession>A0A1D3TR09</accession>
<dbReference type="RefSeq" id="WP_091230986.1">
    <property type="nucleotide sequence ID" value="NZ_FMKA01000003.1"/>
</dbReference>
<dbReference type="InterPro" id="IPR001610">
    <property type="entry name" value="PAC"/>
</dbReference>
<dbReference type="Proteomes" id="UP000199315">
    <property type="component" value="Unassembled WGS sequence"/>
</dbReference>
<dbReference type="PROSITE" id="PS50113">
    <property type="entry name" value="PAC"/>
    <property type="match status" value="1"/>
</dbReference>
<dbReference type="Gene3D" id="3.30.70.270">
    <property type="match status" value="1"/>
</dbReference>
<dbReference type="InterPro" id="IPR000014">
    <property type="entry name" value="PAS"/>
</dbReference>
<protein>
    <submittedName>
        <fullName evidence="3">PAS domain S-box-containing protein/diguanylate cyclase (GGDEF) domain-containing protein</fullName>
    </submittedName>
</protein>
<reference evidence="3 4" key="1">
    <citation type="submission" date="2016-09" db="EMBL/GenBank/DDBJ databases">
        <authorList>
            <person name="Capua I."/>
            <person name="De Benedictis P."/>
            <person name="Joannis T."/>
            <person name="Lombin L.H."/>
            <person name="Cattoli G."/>
        </authorList>
    </citation>
    <scope>NUCLEOTIDE SEQUENCE [LARGE SCALE GENOMIC DNA]</scope>
    <source>
        <strain evidence="3 4">GluBS11</strain>
    </source>
</reference>
<evidence type="ECO:0000259" key="1">
    <source>
        <dbReference type="PROSITE" id="PS50113"/>
    </source>
</evidence>
<dbReference type="PROSITE" id="PS50887">
    <property type="entry name" value="GGDEF"/>
    <property type="match status" value="1"/>
</dbReference>
<dbReference type="InterPro" id="IPR013655">
    <property type="entry name" value="PAS_fold_3"/>
</dbReference>
<dbReference type="InterPro" id="IPR050469">
    <property type="entry name" value="Diguanylate_Cyclase"/>
</dbReference>
<gene>
    <name evidence="3" type="ORF">SAMN05421730_1003186</name>
</gene>
<dbReference type="InterPro" id="IPR035965">
    <property type="entry name" value="PAS-like_dom_sf"/>
</dbReference>
<feature type="domain" description="PAC" evidence="1">
    <location>
        <begin position="110"/>
        <end position="163"/>
    </location>
</feature>
<dbReference type="STRING" id="1619234.SAMN05421730_1003186"/>
<dbReference type="SUPFAM" id="SSF55073">
    <property type="entry name" value="Nucleotide cyclase"/>
    <property type="match status" value="1"/>
</dbReference>
<name>A0A1D3TR09_9FIRM</name>
<dbReference type="Gene3D" id="3.30.450.20">
    <property type="entry name" value="PAS domain"/>
    <property type="match status" value="1"/>
</dbReference>
<evidence type="ECO:0000259" key="2">
    <source>
        <dbReference type="PROSITE" id="PS50887"/>
    </source>
</evidence>
<dbReference type="OrthoDB" id="9807021at2"/>
<dbReference type="InterPro" id="IPR029787">
    <property type="entry name" value="Nucleotide_cyclase"/>
</dbReference>
<organism evidence="3 4">
    <name type="scientific">Anaerobium acetethylicum</name>
    <dbReference type="NCBI Taxonomy" id="1619234"/>
    <lineage>
        <taxon>Bacteria</taxon>
        <taxon>Bacillati</taxon>
        <taxon>Bacillota</taxon>
        <taxon>Clostridia</taxon>
        <taxon>Lachnospirales</taxon>
        <taxon>Lachnospiraceae</taxon>
        <taxon>Anaerobium</taxon>
    </lineage>
</organism>
<dbReference type="InterPro" id="IPR000160">
    <property type="entry name" value="GGDEF_dom"/>
</dbReference>
<dbReference type="CDD" id="cd01949">
    <property type="entry name" value="GGDEF"/>
    <property type="match status" value="1"/>
</dbReference>
<dbReference type="NCBIfam" id="TIGR00229">
    <property type="entry name" value="sensory_box"/>
    <property type="match status" value="1"/>
</dbReference>
<dbReference type="EMBL" id="FMKA01000003">
    <property type="protein sequence ID" value="SCP96101.1"/>
    <property type="molecule type" value="Genomic_DNA"/>
</dbReference>
<dbReference type="InterPro" id="IPR043128">
    <property type="entry name" value="Rev_trsase/Diguanyl_cyclase"/>
</dbReference>
<dbReference type="CDD" id="cd00130">
    <property type="entry name" value="PAS"/>
    <property type="match status" value="1"/>
</dbReference>
<dbReference type="GO" id="GO:0052621">
    <property type="term" value="F:diguanylate cyclase activity"/>
    <property type="evidence" value="ECO:0007669"/>
    <property type="project" value="TreeGrafter"/>
</dbReference>